<name>A0AAE4B411_9RHOB</name>
<evidence type="ECO:0000256" key="13">
    <source>
        <dbReference type="ARBA" id="ARBA00026013"/>
    </source>
</evidence>
<dbReference type="GO" id="GO:0005524">
    <property type="term" value="F:ATP binding"/>
    <property type="evidence" value="ECO:0007669"/>
    <property type="project" value="UniProtKB-UniRule"/>
</dbReference>
<reference evidence="17" key="1">
    <citation type="submission" date="2022-07" db="EMBL/GenBank/DDBJ databases">
        <authorList>
            <person name="Otstavnykh N."/>
            <person name="Isaeva M."/>
            <person name="Bystritskaya E."/>
        </authorList>
    </citation>
    <scope>NUCLEOTIDE SEQUENCE</scope>
    <source>
        <strain evidence="17">KCTC 52189</strain>
    </source>
</reference>
<evidence type="ECO:0000256" key="10">
    <source>
        <dbReference type="ARBA" id="ARBA00023136"/>
    </source>
</evidence>
<evidence type="ECO:0000313" key="18">
    <source>
        <dbReference type="Proteomes" id="UP001226762"/>
    </source>
</evidence>
<evidence type="ECO:0000256" key="4">
    <source>
        <dbReference type="ARBA" id="ARBA00022448"/>
    </source>
</evidence>
<dbReference type="RefSeq" id="WP_306734197.1">
    <property type="nucleotide sequence ID" value="NZ_JANHAX010000001.1"/>
</dbReference>
<dbReference type="CDD" id="cd18113">
    <property type="entry name" value="ATP-synt_F1_alpha_C"/>
    <property type="match status" value="1"/>
</dbReference>
<dbReference type="Gene3D" id="3.40.50.300">
    <property type="entry name" value="P-loop containing nucleotide triphosphate hydrolases"/>
    <property type="match status" value="1"/>
</dbReference>
<dbReference type="InterPro" id="IPR033732">
    <property type="entry name" value="ATP_synth_F1_a_nt-bd_dom"/>
</dbReference>
<dbReference type="InterPro" id="IPR027417">
    <property type="entry name" value="P-loop_NTPase"/>
</dbReference>
<organism evidence="17 18">
    <name type="scientific">Marimonas arenosa</name>
    <dbReference type="NCBI Taxonomy" id="1795305"/>
    <lineage>
        <taxon>Bacteria</taxon>
        <taxon>Pseudomonadati</taxon>
        <taxon>Pseudomonadota</taxon>
        <taxon>Alphaproteobacteria</taxon>
        <taxon>Rhodobacterales</taxon>
        <taxon>Paracoccaceae</taxon>
        <taxon>Marimonas</taxon>
    </lineage>
</organism>
<evidence type="ECO:0000256" key="5">
    <source>
        <dbReference type="ARBA" id="ARBA00022741"/>
    </source>
</evidence>
<dbReference type="SUPFAM" id="SSF47917">
    <property type="entry name" value="C-terminal domain of alpha and beta subunits of F1 ATP synthase"/>
    <property type="match status" value="1"/>
</dbReference>
<evidence type="ECO:0000256" key="2">
    <source>
        <dbReference type="ARBA" id="ARBA00004370"/>
    </source>
</evidence>
<feature type="binding site" evidence="14">
    <location>
        <begin position="176"/>
        <end position="183"/>
    </location>
    <ligand>
        <name>ATP</name>
        <dbReference type="ChEBI" id="CHEBI:30616"/>
    </ligand>
</feature>
<dbReference type="Gene3D" id="2.40.30.20">
    <property type="match status" value="1"/>
</dbReference>
<keyword evidence="4 14" id="KW-0813">Transport</keyword>
<comment type="function">
    <text evidence="1 14">Produces ATP from ADP in the presence of a proton gradient across the membrane. The alpha chain is a regulatory subunit.</text>
</comment>
<protein>
    <recommendedName>
        <fullName evidence="14">ATP synthase subunit alpha</fullName>
        <ecNumber evidence="14">7.1.2.2</ecNumber>
    </recommendedName>
    <alternativeName>
        <fullName evidence="14">ATP synthase F1 sector subunit alpha</fullName>
    </alternativeName>
    <alternativeName>
        <fullName evidence="14">F-ATPase subunit alpha</fullName>
    </alternativeName>
</protein>
<dbReference type="InterPro" id="IPR017710">
    <property type="entry name" value="Alt_ATP_synth_F1_asu"/>
</dbReference>
<dbReference type="InterPro" id="IPR020003">
    <property type="entry name" value="ATPase_a/bsu_AS"/>
</dbReference>
<dbReference type="EMBL" id="JANHAX010000001">
    <property type="protein sequence ID" value="MDQ2088939.1"/>
    <property type="molecule type" value="Genomic_DNA"/>
</dbReference>
<comment type="similarity">
    <text evidence="3 14">Belongs to the ATPase alpha/beta chains family.</text>
</comment>
<evidence type="ECO:0000256" key="7">
    <source>
        <dbReference type="ARBA" id="ARBA00022840"/>
    </source>
</evidence>
<dbReference type="SUPFAM" id="SSF50615">
    <property type="entry name" value="N-terminal domain of alpha and beta subunits of F1 ATP synthase"/>
    <property type="match status" value="1"/>
</dbReference>
<dbReference type="InterPro" id="IPR036121">
    <property type="entry name" value="ATPase_F1/V1/A1_a/bsu_N_sf"/>
</dbReference>
<keyword evidence="9 14" id="KW-0406">Ion transport</keyword>
<dbReference type="Pfam" id="PF00006">
    <property type="entry name" value="ATP-synt_ab"/>
    <property type="match status" value="1"/>
</dbReference>
<dbReference type="InterPro" id="IPR023366">
    <property type="entry name" value="ATP_synth_asu-like_sf"/>
</dbReference>
<keyword evidence="5 14" id="KW-0547">Nucleotide-binding</keyword>
<dbReference type="InterPro" id="IPR038376">
    <property type="entry name" value="ATP_synth_asu_C_sf"/>
</dbReference>
<dbReference type="Pfam" id="PF00306">
    <property type="entry name" value="ATP-synt_ab_C"/>
    <property type="match status" value="1"/>
</dbReference>
<comment type="subunit">
    <text evidence="13">F-type ATPases have 2 components, CF(1) - the catalytic core - and CF(0) - the membrane proton channel. CF(1) has five subunits: alpha(3), beta(3), gamma(1), delta(1), epsilon(1). CF(0) has four main subunits: a(1), b(1), b'(1) and c(9-12).</text>
</comment>
<evidence type="ECO:0000256" key="12">
    <source>
        <dbReference type="ARBA" id="ARBA00023310"/>
    </source>
</evidence>
<keyword evidence="14" id="KW-1003">Cell membrane</keyword>
<dbReference type="InterPro" id="IPR000793">
    <property type="entry name" value="ATP_synth_asu_C"/>
</dbReference>
<keyword evidence="18" id="KW-1185">Reference proteome</keyword>
<dbReference type="Gene3D" id="1.20.150.20">
    <property type="entry name" value="ATP synthase alpha/beta chain, C-terminal domain"/>
    <property type="match status" value="1"/>
</dbReference>
<evidence type="ECO:0000313" key="17">
    <source>
        <dbReference type="EMBL" id="MDQ2088939.1"/>
    </source>
</evidence>
<dbReference type="AlphaFoldDB" id="A0AAE4B411"/>
<evidence type="ECO:0000256" key="6">
    <source>
        <dbReference type="ARBA" id="ARBA00022781"/>
    </source>
</evidence>
<dbReference type="InterPro" id="IPR000194">
    <property type="entry name" value="ATPase_F1/V1/A1_a/bsu_nucl-bd"/>
</dbReference>
<keyword evidence="12 14" id="KW-0066">ATP synthesis</keyword>
<dbReference type="GO" id="GO:0005886">
    <property type="term" value="C:plasma membrane"/>
    <property type="evidence" value="ECO:0007669"/>
    <property type="project" value="UniProtKB-SubCell"/>
</dbReference>
<keyword evidence="7 14" id="KW-0067">ATP-binding</keyword>
<comment type="catalytic activity">
    <reaction evidence="14">
        <text>ATP + H2O + 4 H(+)(in) = ADP + phosphate + 5 H(+)(out)</text>
        <dbReference type="Rhea" id="RHEA:57720"/>
        <dbReference type="ChEBI" id="CHEBI:15377"/>
        <dbReference type="ChEBI" id="CHEBI:15378"/>
        <dbReference type="ChEBI" id="CHEBI:30616"/>
        <dbReference type="ChEBI" id="CHEBI:43474"/>
        <dbReference type="ChEBI" id="CHEBI:456216"/>
        <dbReference type="EC" id="7.1.2.2"/>
    </reaction>
</comment>
<evidence type="ECO:0000259" key="15">
    <source>
        <dbReference type="Pfam" id="PF00006"/>
    </source>
</evidence>
<dbReference type="GO" id="GO:0043531">
    <property type="term" value="F:ADP binding"/>
    <property type="evidence" value="ECO:0007669"/>
    <property type="project" value="TreeGrafter"/>
</dbReference>
<evidence type="ECO:0000256" key="8">
    <source>
        <dbReference type="ARBA" id="ARBA00022967"/>
    </source>
</evidence>
<dbReference type="InterPro" id="IPR005294">
    <property type="entry name" value="ATP_synth_F1_asu"/>
</dbReference>
<proteinExistence type="inferred from homology"/>
<evidence type="ECO:0000256" key="3">
    <source>
        <dbReference type="ARBA" id="ARBA00008936"/>
    </source>
</evidence>
<dbReference type="Proteomes" id="UP001226762">
    <property type="component" value="Unassembled WGS sequence"/>
</dbReference>
<feature type="site" description="Required for activity" evidence="14">
    <location>
        <position position="369"/>
    </location>
</feature>
<keyword evidence="10 14" id="KW-0472">Membrane</keyword>
<reference evidence="17" key="2">
    <citation type="submission" date="2023-02" db="EMBL/GenBank/DDBJ databases">
        <title>'Rhodoalgimonas zhirmunskyi' gen. nov., isolated from a red alga.</title>
        <authorList>
            <person name="Nedashkovskaya O.I."/>
            <person name="Otstavnykh N.Y."/>
            <person name="Bystritskaya E.P."/>
            <person name="Balabanova L.A."/>
            <person name="Isaeva M.P."/>
        </authorList>
    </citation>
    <scope>NUCLEOTIDE SEQUENCE</scope>
    <source>
        <strain evidence="17">KCTC 52189</strain>
    </source>
</reference>
<comment type="subcellular location">
    <subcellularLocation>
        <location evidence="14">Cell membrane</location>
        <topology evidence="14">Peripheral membrane protein</topology>
    </subcellularLocation>
    <subcellularLocation>
        <location evidence="2">Membrane</location>
    </subcellularLocation>
</comment>
<accession>A0AAE4B411</accession>
<dbReference type="PROSITE" id="PS00152">
    <property type="entry name" value="ATPASE_ALPHA_BETA"/>
    <property type="match status" value="1"/>
</dbReference>
<keyword evidence="8 14" id="KW-1278">Translocase</keyword>
<feature type="domain" description="ATPase F1/V1/A1 complex alpha/beta subunit nucleotide-binding" evidence="15">
    <location>
        <begin position="156"/>
        <end position="371"/>
    </location>
</feature>
<sequence length="515" mass="55559">MTAHATLLSNAADRLFTALGRSLDQTKPDIMIAEIAHVTSVGDGVAQVRGFTDLGIDELVRFESGVVGYAFSLNEIKSGIVLLGDSSRVRTGDRVARMRRVLDVPVGPELLSRVVNPLGLPLDGMGPVSAAVRLPIERPAPMIMHRAPVATPLQTGIKAIDAAIPVGRGQRQLIVGDRQTGKTSIALDAILNQKDTGVIAVYCAIGQRASAVVRVIRALREHGAIDRTITVVAGADDVPGLEFIAPYAATAMAEHFMEQGRDVVIVFDDLTSHARAYRELSLLLRRPPGREAYPGDVFYIHSRLLERAAQLRDEHGGGSLTALPIIETQAQNLSAYIPTNLISITDGQIYLSPDLFEKGHLPAINIGKSVSRVGGKAQLPAYRAIAGDLRLAHSQFEELETFARFGTRLDEDTRVKLRRGRRVRQVLRQKERTPLSVTQQIAAMLAATQGLLDQIPPEDVASAEAFLLEGLEEDFPDLANAIEEGQALSAEDLDLWSGAISGRLDSWRAAGDGNG</sequence>
<dbReference type="CDD" id="cd01132">
    <property type="entry name" value="F1-ATPase_alpha_CD"/>
    <property type="match status" value="1"/>
</dbReference>
<dbReference type="HAMAP" id="MF_01346">
    <property type="entry name" value="ATP_synth_alpha_bact"/>
    <property type="match status" value="1"/>
</dbReference>
<comment type="caution">
    <text evidence="17">The sequence shown here is derived from an EMBL/GenBank/DDBJ whole genome shotgun (WGS) entry which is preliminary data.</text>
</comment>
<dbReference type="FunFam" id="3.40.50.300:FF:000002">
    <property type="entry name" value="ATP synthase subunit alpha"/>
    <property type="match status" value="1"/>
</dbReference>
<dbReference type="PANTHER" id="PTHR48082:SF2">
    <property type="entry name" value="ATP SYNTHASE SUBUNIT ALPHA, MITOCHONDRIAL"/>
    <property type="match status" value="1"/>
</dbReference>
<evidence type="ECO:0000256" key="11">
    <source>
        <dbReference type="ARBA" id="ARBA00023196"/>
    </source>
</evidence>
<keyword evidence="6 14" id="KW-0375">Hydrogen ion transport</keyword>
<keyword evidence="11 14" id="KW-0139">CF(1)</keyword>
<evidence type="ECO:0000256" key="9">
    <source>
        <dbReference type="ARBA" id="ARBA00023065"/>
    </source>
</evidence>
<dbReference type="NCBIfam" id="NF009884">
    <property type="entry name" value="PRK13343.1"/>
    <property type="match status" value="1"/>
</dbReference>
<dbReference type="NCBIfam" id="TIGR00962">
    <property type="entry name" value="atpA"/>
    <property type="match status" value="1"/>
</dbReference>
<dbReference type="GO" id="GO:0046933">
    <property type="term" value="F:proton-transporting ATP synthase activity, rotational mechanism"/>
    <property type="evidence" value="ECO:0007669"/>
    <property type="project" value="UniProtKB-UniRule"/>
</dbReference>
<evidence type="ECO:0000259" key="16">
    <source>
        <dbReference type="Pfam" id="PF00306"/>
    </source>
</evidence>
<dbReference type="NCBIfam" id="TIGR03324">
    <property type="entry name" value="alt_F1F0_F1_al"/>
    <property type="match status" value="1"/>
</dbReference>
<feature type="domain" description="ATP synthase alpha subunit C-terminal" evidence="16">
    <location>
        <begin position="378"/>
        <end position="492"/>
    </location>
</feature>
<evidence type="ECO:0000256" key="14">
    <source>
        <dbReference type="HAMAP-Rule" id="MF_01346"/>
    </source>
</evidence>
<gene>
    <name evidence="14" type="primary">atpA</name>
    <name evidence="17" type="ORF">NO357_03360</name>
</gene>
<dbReference type="PANTHER" id="PTHR48082">
    <property type="entry name" value="ATP SYNTHASE SUBUNIT ALPHA, MITOCHONDRIAL"/>
    <property type="match status" value="1"/>
</dbReference>
<dbReference type="EC" id="7.1.2.2" evidence="14"/>
<dbReference type="GO" id="GO:0045259">
    <property type="term" value="C:proton-transporting ATP synthase complex"/>
    <property type="evidence" value="ECO:0007669"/>
    <property type="project" value="UniProtKB-KW"/>
</dbReference>
<dbReference type="SUPFAM" id="SSF52540">
    <property type="entry name" value="P-loop containing nucleoside triphosphate hydrolases"/>
    <property type="match status" value="1"/>
</dbReference>
<evidence type="ECO:0000256" key="1">
    <source>
        <dbReference type="ARBA" id="ARBA00003784"/>
    </source>
</evidence>